<dbReference type="InterPro" id="IPR012347">
    <property type="entry name" value="Ferritin-like"/>
</dbReference>
<dbReference type="OrthoDB" id="9961602at2"/>
<dbReference type="EMBL" id="FNAF01000001">
    <property type="protein sequence ID" value="SDD09979.1"/>
    <property type="molecule type" value="Genomic_DNA"/>
</dbReference>
<dbReference type="Proteomes" id="UP000198995">
    <property type="component" value="Unassembled WGS sequence"/>
</dbReference>
<evidence type="ECO:0000313" key="2">
    <source>
        <dbReference type="Proteomes" id="UP000198995"/>
    </source>
</evidence>
<evidence type="ECO:0000313" key="1">
    <source>
        <dbReference type="EMBL" id="SDD09979.1"/>
    </source>
</evidence>
<dbReference type="SUPFAM" id="SSF47240">
    <property type="entry name" value="Ferritin-like"/>
    <property type="match status" value="1"/>
</dbReference>
<dbReference type="InterPro" id="IPR009078">
    <property type="entry name" value="Ferritin-like_SF"/>
</dbReference>
<evidence type="ECO:0008006" key="3">
    <source>
        <dbReference type="Google" id="ProtNLM"/>
    </source>
</evidence>
<sequence>MLQDFEQVLCRGLVDELKSAEAFIAMAQEISAFDIKIRFISYAQEELSHANFLAGMLGRQVPDFNCRAIHRPPDFSEGIMAFMVTYLAEEEAAVFYYETLLHMVDSEAEKLILKRIRDEEAAHYEDILEIVQSHADELMEADHA</sequence>
<keyword evidence="2" id="KW-1185">Reference proteome</keyword>
<gene>
    <name evidence="1" type="ORF">SAMN04489866_101173</name>
</gene>
<organism evidence="1 2">
    <name type="scientific">Peptococcus niger</name>
    <dbReference type="NCBI Taxonomy" id="2741"/>
    <lineage>
        <taxon>Bacteria</taxon>
        <taxon>Bacillati</taxon>
        <taxon>Bacillota</taxon>
        <taxon>Clostridia</taxon>
        <taxon>Eubacteriales</taxon>
        <taxon>Peptococcaceae</taxon>
        <taxon>Peptococcus</taxon>
    </lineage>
</organism>
<dbReference type="STRING" id="2741.SAMN04489866_101173"/>
<dbReference type="AlphaFoldDB" id="A0A1G6RZE7"/>
<accession>A0A1G6RZE7</accession>
<reference evidence="1 2" key="1">
    <citation type="submission" date="2016-10" db="EMBL/GenBank/DDBJ databases">
        <authorList>
            <person name="de Groot N.N."/>
        </authorList>
    </citation>
    <scope>NUCLEOTIDE SEQUENCE [LARGE SCALE GENOMIC DNA]</scope>
    <source>
        <strain evidence="1 2">DSM 20475</strain>
    </source>
</reference>
<proteinExistence type="predicted"/>
<name>A0A1G6RZE7_PEPNI</name>
<dbReference type="Gene3D" id="1.20.1260.10">
    <property type="match status" value="1"/>
</dbReference>
<protein>
    <recommendedName>
        <fullName evidence="3">Rubrerythrin</fullName>
    </recommendedName>
</protein>
<dbReference type="RefSeq" id="WP_091790866.1">
    <property type="nucleotide sequence ID" value="NZ_FNAF01000001.1"/>
</dbReference>